<feature type="compositionally biased region" description="Polar residues" evidence="1">
    <location>
        <begin position="24"/>
        <end position="36"/>
    </location>
</feature>
<organism evidence="2 3">
    <name type="scientific">Pisolithus microcarpus 441</name>
    <dbReference type="NCBI Taxonomy" id="765257"/>
    <lineage>
        <taxon>Eukaryota</taxon>
        <taxon>Fungi</taxon>
        <taxon>Dikarya</taxon>
        <taxon>Basidiomycota</taxon>
        <taxon>Agaricomycotina</taxon>
        <taxon>Agaricomycetes</taxon>
        <taxon>Agaricomycetidae</taxon>
        <taxon>Boletales</taxon>
        <taxon>Sclerodermatineae</taxon>
        <taxon>Pisolithaceae</taxon>
        <taxon>Pisolithus</taxon>
    </lineage>
</organism>
<feature type="region of interest" description="Disordered" evidence="1">
    <location>
        <begin position="24"/>
        <end position="49"/>
    </location>
</feature>
<dbReference type="HOGENOM" id="CLU_1636074_0_0_1"/>
<sequence length="162" mass="17758">MVGHRCHPPKLTHMCTPNCSCKQVSSPGETTSTESLRVSGKRSRNSTQRRTLHHSCRIANVTKKKEATGTYTIQSTPTTFRDSAGYVGSRQATQLCTCLRAVALECVCSWMSAVSPHATSLHVSLPVVVHIICADVKRVGWQKAKLYKISRNTALVLVGYSQ</sequence>
<proteinExistence type="predicted"/>
<evidence type="ECO:0000313" key="3">
    <source>
        <dbReference type="Proteomes" id="UP000054018"/>
    </source>
</evidence>
<reference evidence="2 3" key="1">
    <citation type="submission" date="2014-04" db="EMBL/GenBank/DDBJ databases">
        <authorList>
            <consortium name="DOE Joint Genome Institute"/>
            <person name="Kuo A."/>
            <person name="Kohler A."/>
            <person name="Costa M.D."/>
            <person name="Nagy L.G."/>
            <person name="Floudas D."/>
            <person name="Copeland A."/>
            <person name="Barry K.W."/>
            <person name="Cichocki N."/>
            <person name="Veneault-Fourrey C."/>
            <person name="LaButti K."/>
            <person name="Lindquist E.A."/>
            <person name="Lipzen A."/>
            <person name="Lundell T."/>
            <person name="Morin E."/>
            <person name="Murat C."/>
            <person name="Sun H."/>
            <person name="Tunlid A."/>
            <person name="Henrissat B."/>
            <person name="Grigoriev I.V."/>
            <person name="Hibbett D.S."/>
            <person name="Martin F."/>
            <person name="Nordberg H.P."/>
            <person name="Cantor M.N."/>
            <person name="Hua S.X."/>
        </authorList>
    </citation>
    <scope>NUCLEOTIDE SEQUENCE [LARGE SCALE GENOMIC DNA]</scope>
    <source>
        <strain evidence="2 3">441</strain>
    </source>
</reference>
<gene>
    <name evidence="2" type="ORF">PISMIDRAFT_353515</name>
</gene>
<evidence type="ECO:0000256" key="1">
    <source>
        <dbReference type="SAM" id="MobiDB-lite"/>
    </source>
</evidence>
<keyword evidence="3" id="KW-1185">Reference proteome</keyword>
<protein>
    <submittedName>
        <fullName evidence="2">Uncharacterized protein</fullName>
    </submittedName>
</protein>
<dbReference type="AlphaFoldDB" id="A0A0C9Z7A0"/>
<reference evidence="3" key="2">
    <citation type="submission" date="2015-01" db="EMBL/GenBank/DDBJ databases">
        <title>Evolutionary Origins and Diversification of the Mycorrhizal Mutualists.</title>
        <authorList>
            <consortium name="DOE Joint Genome Institute"/>
            <consortium name="Mycorrhizal Genomics Consortium"/>
            <person name="Kohler A."/>
            <person name="Kuo A."/>
            <person name="Nagy L.G."/>
            <person name="Floudas D."/>
            <person name="Copeland A."/>
            <person name="Barry K.W."/>
            <person name="Cichocki N."/>
            <person name="Veneault-Fourrey C."/>
            <person name="LaButti K."/>
            <person name="Lindquist E.A."/>
            <person name="Lipzen A."/>
            <person name="Lundell T."/>
            <person name="Morin E."/>
            <person name="Murat C."/>
            <person name="Riley R."/>
            <person name="Ohm R."/>
            <person name="Sun H."/>
            <person name="Tunlid A."/>
            <person name="Henrissat B."/>
            <person name="Grigoriev I.V."/>
            <person name="Hibbett D.S."/>
            <person name="Martin F."/>
        </authorList>
    </citation>
    <scope>NUCLEOTIDE SEQUENCE [LARGE SCALE GENOMIC DNA]</scope>
    <source>
        <strain evidence="3">441</strain>
    </source>
</reference>
<dbReference type="Proteomes" id="UP000054018">
    <property type="component" value="Unassembled WGS sequence"/>
</dbReference>
<dbReference type="EMBL" id="KN833710">
    <property type="protein sequence ID" value="KIK25146.1"/>
    <property type="molecule type" value="Genomic_DNA"/>
</dbReference>
<name>A0A0C9Z7A0_9AGAM</name>
<accession>A0A0C9Z7A0</accession>
<evidence type="ECO:0000313" key="2">
    <source>
        <dbReference type="EMBL" id="KIK25146.1"/>
    </source>
</evidence>